<accession>A0A818L6Q2</accession>
<reference evidence="1" key="1">
    <citation type="submission" date="2021-02" db="EMBL/GenBank/DDBJ databases">
        <authorList>
            <person name="Nowell W R."/>
        </authorList>
    </citation>
    <scope>NUCLEOTIDE SEQUENCE</scope>
</reference>
<evidence type="ECO:0000313" key="1">
    <source>
        <dbReference type="EMBL" id="CAF3569171.1"/>
    </source>
</evidence>
<organism evidence="1 3">
    <name type="scientific">Rotaria socialis</name>
    <dbReference type="NCBI Taxonomy" id="392032"/>
    <lineage>
        <taxon>Eukaryota</taxon>
        <taxon>Metazoa</taxon>
        <taxon>Spiralia</taxon>
        <taxon>Gnathifera</taxon>
        <taxon>Rotifera</taxon>
        <taxon>Eurotatoria</taxon>
        <taxon>Bdelloidea</taxon>
        <taxon>Philodinida</taxon>
        <taxon>Philodinidae</taxon>
        <taxon>Rotaria</taxon>
    </lineage>
</organism>
<comment type="caution">
    <text evidence="1">The sequence shown here is derived from an EMBL/GenBank/DDBJ whole genome shotgun (WGS) entry which is preliminary data.</text>
</comment>
<dbReference type="EMBL" id="CAJOBQ010004298">
    <property type="protein sequence ID" value="CAF4632599.1"/>
    <property type="molecule type" value="Genomic_DNA"/>
</dbReference>
<evidence type="ECO:0000313" key="2">
    <source>
        <dbReference type="EMBL" id="CAF4632599.1"/>
    </source>
</evidence>
<dbReference type="Proteomes" id="UP000663869">
    <property type="component" value="Unassembled WGS sequence"/>
</dbReference>
<dbReference type="Proteomes" id="UP000663862">
    <property type="component" value="Unassembled WGS sequence"/>
</dbReference>
<protein>
    <submittedName>
        <fullName evidence="1">Uncharacterized protein</fullName>
    </submittedName>
</protein>
<proteinExistence type="predicted"/>
<evidence type="ECO:0000313" key="3">
    <source>
        <dbReference type="Proteomes" id="UP000663869"/>
    </source>
</evidence>
<name>A0A818L6Q2_9BILA</name>
<sequence>MLEIRIHCKFLLQHFNHLEDFISSIGYLPLNNNAKAIEIKNKRFKIIQEAKRHWLNYFLNIYPIKIREYEQQYQNEFIKLESLFSNNNDNMINDTTMLNNIKEHINNRINRLKKDIYDKIIIINFSYFLIPNNEEKRLHLLRIKNKTLSLSSFSPLMSHRKRAT</sequence>
<dbReference type="AlphaFoldDB" id="A0A818L6Q2"/>
<dbReference type="EMBL" id="CAJNYU010002630">
    <property type="protein sequence ID" value="CAF3569171.1"/>
    <property type="molecule type" value="Genomic_DNA"/>
</dbReference>
<gene>
    <name evidence="1" type="ORF">FME351_LOCUS20360</name>
    <name evidence="2" type="ORF">TSG867_LOCUS29695</name>
</gene>